<feature type="domain" description="Hemerythrin-like" evidence="1">
    <location>
        <begin position="7"/>
        <end position="122"/>
    </location>
</feature>
<gene>
    <name evidence="2" type="ORF">JW613_26135</name>
</gene>
<dbReference type="Pfam" id="PF01814">
    <property type="entry name" value="Hemerythrin"/>
    <property type="match status" value="1"/>
</dbReference>
<dbReference type="EMBL" id="JAFFZM010000017">
    <property type="protein sequence ID" value="MBO8201750.1"/>
    <property type="molecule type" value="Genomic_DNA"/>
</dbReference>
<reference evidence="2 3" key="1">
    <citation type="submission" date="2021-02" db="EMBL/GenBank/DDBJ databases">
        <title>Streptomyces spirodelae sp. nov., isolated from duckweed.</title>
        <authorList>
            <person name="Saimee Y."/>
            <person name="Duangmal K."/>
        </authorList>
    </citation>
    <scope>NUCLEOTIDE SEQUENCE [LARGE SCALE GENOMIC DNA]</scope>
    <source>
        <strain evidence="2 3">DSM 42105</strain>
    </source>
</reference>
<keyword evidence="3" id="KW-1185">Reference proteome</keyword>
<accession>A0ABS3Y263</accession>
<organism evidence="2 3">
    <name type="scientific">Streptomyces smyrnaeus</name>
    <dbReference type="NCBI Taxonomy" id="1387713"/>
    <lineage>
        <taxon>Bacteria</taxon>
        <taxon>Bacillati</taxon>
        <taxon>Actinomycetota</taxon>
        <taxon>Actinomycetes</taxon>
        <taxon>Kitasatosporales</taxon>
        <taxon>Streptomycetaceae</taxon>
        <taxon>Streptomyces</taxon>
    </lineage>
</organism>
<evidence type="ECO:0000259" key="1">
    <source>
        <dbReference type="Pfam" id="PF01814"/>
    </source>
</evidence>
<dbReference type="PANTHER" id="PTHR35585:SF1">
    <property type="entry name" value="HHE DOMAIN PROTEIN (AFU_ORTHOLOGUE AFUA_4G00730)"/>
    <property type="match status" value="1"/>
</dbReference>
<dbReference type="InterPro" id="IPR012312">
    <property type="entry name" value="Hemerythrin-like"/>
</dbReference>
<sequence length="151" mass="16656">MAHRPDVLELLADDHAEAERLVAAYEATRDPERRAALAEQLLAGLERHALAEGHTLHPVVRRLLPDGEQIVDAARQRWEATAVTVRELRAAEPGSPAAERRMSALLDQVREHAASQEGEVFAPLRERLRGRELRELGAAASRWLLDGAGGE</sequence>
<evidence type="ECO:0000313" key="3">
    <source>
        <dbReference type="Proteomes" id="UP000721954"/>
    </source>
</evidence>
<dbReference type="Proteomes" id="UP000721954">
    <property type="component" value="Unassembled WGS sequence"/>
</dbReference>
<dbReference type="GeneID" id="96262104"/>
<comment type="caution">
    <text evidence="2">The sequence shown here is derived from an EMBL/GenBank/DDBJ whole genome shotgun (WGS) entry which is preliminary data.</text>
</comment>
<name>A0ABS3Y263_9ACTN</name>
<proteinExistence type="predicted"/>
<evidence type="ECO:0000313" key="2">
    <source>
        <dbReference type="EMBL" id="MBO8201750.1"/>
    </source>
</evidence>
<dbReference type="PANTHER" id="PTHR35585">
    <property type="entry name" value="HHE DOMAIN PROTEIN (AFU_ORTHOLOGUE AFUA_4G00730)"/>
    <property type="match status" value="1"/>
</dbReference>
<protein>
    <submittedName>
        <fullName evidence="2">Hemerythrin domain-containing protein</fullName>
    </submittedName>
</protein>
<dbReference type="RefSeq" id="WP_209213360.1">
    <property type="nucleotide sequence ID" value="NZ_JAFFZM010000017.1"/>
</dbReference>